<name>A0A0L7T997_9GAMM</name>
<dbReference type="RefSeq" id="WP_052897981.1">
    <property type="nucleotide sequence ID" value="NZ_JRXE01000004.1"/>
</dbReference>
<accession>A0A0L7T997</accession>
<dbReference type="EMBL" id="JRXE01000004">
    <property type="protein sequence ID" value="KOC91935.1"/>
    <property type="molecule type" value="Genomic_DNA"/>
</dbReference>
<feature type="domain" description="HTH lysR-type" evidence="5">
    <location>
        <begin position="1"/>
        <end position="58"/>
    </location>
</feature>
<dbReference type="AlphaFoldDB" id="A0A0L7T997"/>
<evidence type="ECO:0000313" key="6">
    <source>
        <dbReference type="EMBL" id="KOC91935.1"/>
    </source>
</evidence>
<keyword evidence="2" id="KW-0805">Transcription regulation</keyword>
<evidence type="ECO:0000256" key="2">
    <source>
        <dbReference type="ARBA" id="ARBA00023015"/>
    </source>
</evidence>
<evidence type="ECO:0000256" key="1">
    <source>
        <dbReference type="ARBA" id="ARBA00009437"/>
    </source>
</evidence>
<dbReference type="InterPro" id="IPR005119">
    <property type="entry name" value="LysR_subst-bd"/>
</dbReference>
<protein>
    <submittedName>
        <fullName evidence="6">Transcriptional regulator</fullName>
    </submittedName>
</protein>
<evidence type="ECO:0000256" key="3">
    <source>
        <dbReference type="ARBA" id="ARBA00023125"/>
    </source>
</evidence>
<dbReference type="FunFam" id="1.10.10.10:FF:000001">
    <property type="entry name" value="LysR family transcriptional regulator"/>
    <property type="match status" value="1"/>
</dbReference>
<dbReference type="GO" id="GO:0003700">
    <property type="term" value="F:DNA-binding transcription factor activity"/>
    <property type="evidence" value="ECO:0007669"/>
    <property type="project" value="InterPro"/>
</dbReference>
<dbReference type="SUPFAM" id="SSF53850">
    <property type="entry name" value="Periplasmic binding protein-like II"/>
    <property type="match status" value="1"/>
</dbReference>
<evidence type="ECO:0000313" key="7">
    <source>
        <dbReference type="Proteomes" id="UP000037088"/>
    </source>
</evidence>
<dbReference type="Gene3D" id="1.10.10.10">
    <property type="entry name" value="Winged helix-like DNA-binding domain superfamily/Winged helix DNA-binding domain"/>
    <property type="match status" value="1"/>
</dbReference>
<dbReference type="Proteomes" id="UP000037088">
    <property type="component" value="Unassembled WGS sequence"/>
</dbReference>
<dbReference type="Pfam" id="PF03466">
    <property type="entry name" value="LysR_substrate"/>
    <property type="match status" value="1"/>
</dbReference>
<evidence type="ECO:0000256" key="4">
    <source>
        <dbReference type="ARBA" id="ARBA00023163"/>
    </source>
</evidence>
<dbReference type="PROSITE" id="PS50931">
    <property type="entry name" value="HTH_LYSR"/>
    <property type="match status" value="1"/>
</dbReference>
<keyword evidence="3" id="KW-0238">DNA-binding</keyword>
<dbReference type="PANTHER" id="PTHR30346">
    <property type="entry name" value="TRANSCRIPTIONAL DUAL REGULATOR HCAR-RELATED"/>
    <property type="match status" value="1"/>
</dbReference>
<organism evidence="6 7">
    <name type="scientific">Winslowiella iniecta</name>
    <dbReference type="NCBI Taxonomy" id="1560201"/>
    <lineage>
        <taxon>Bacteria</taxon>
        <taxon>Pseudomonadati</taxon>
        <taxon>Pseudomonadota</taxon>
        <taxon>Gammaproteobacteria</taxon>
        <taxon>Enterobacterales</taxon>
        <taxon>Erwiniaceae</taxon>
        <taxon>Winslowiella</taxon>
    </lineage>
</organism>
<reference evidence="6 7" key="1">
    <citation type="journal article" date="2015" name="Int. J. Syst. Evol. Microbiol.">
        <title>Erwinia iniecta sp. nov., isolated from Russian wheat aphids (Diuraphis noxia).</title>
        <authorList>
            <person name="Campillo T."/>
            <person name="Luna E."/>
            <person name="Portier P."/>
            <person name="Fischer-Le Saux M."/>
            <person name="Lapitan N."/>
            <person name="Tisserat N.A."/>
            <person name="Leach J.E."/>
        </authorList>
    </citation>
    <scope>NUCLEOTIDE SEQUENCE [LARGE SCALE GENOMIC DNA]</scope>
    <source>
        <strain evidence="6 7">B120</strain>
    </source>
</reference>
<evidence type="ECO:0000259" key="5">
    <source>
        <dbReference type="PROSITE" id="PS50931"/>
    </source>
</evidence>
<dbReference type="InterPro" id="IPR036390">
    <property type="entry name" value="WH_DNA-bd_sf"/>
</dbReference>
<sequence length="294" mass="31349">MEMRHIRYFLMLAEEKSFTRAAARIGIGQPPLSMQIRDLENEIGYPLFNRTAQGVQLTEAGRAFLQEIKPVTTLASDAIASARRAAMGETGILRLGFTGTAGLNPVIPACIRDFGQAFPAVHMNVTEANSLALIDSLLQNQLDIAFIREESSLPAGIDSHRVLQEPLVAALPLAHPLAKARGKVELAALQHDNFILTPQETGTSLRGAAILACRKVGFEPPEGQPAPHIVSILSVVAAGLGVSLVPESMRQLALSGVVFKHLKSPPPMIGLAAAWNASAFSAPASNFLALVKML</sequence>
<keyword evidence="4" id="KW-0804">Transcription</keyword>
<comment type="similarity">
    <text evidence="1">Belongs to the LysR transcriptional regulatory family.</text>
</comment>
<dbReference type="InterPro" id="IPR036388">
    <property type="entry name" value="WH-like_DNA-bd_sf"/>
</dbReference>
<dbReference type="PATRIC" id="fig|1560201.3.peg.877"/>
<dbReference type="PANTHER" id="PTHR30346:SF30">
    <property type="entry name" value="SMALL NEUTRAL PROTEASE REGULATORY PROTEIN"/>
    <property type="match status" value="1"/>
</dbReference>
<dbReference type="Gene3D" id="3.40.190.10">
    <property type="entry name" value="Periplasmic binding protein-like II"/>
    <property type="match status" value="2"/>
</dbReference>
<dbReference type="Pfam" id="PF00126">
    <property type="entry name" value="HTH_1"/>
    <property type="match status" value="1"/>
</dbReference>
<gene>
    <name evidence="6" type="ORF">NG42_04065</name>
</gene>
<keyword evidence="7" id="KW-1185">Reference proteome</keyword>
<proteinExistence type="inferred from homology"/>
<dbReference type="InterPro" id="IPR000847">
    <property type="entry name" value="LysR_HTH_N"/>
</dbReference>
<dbReference type="SUPFAM" id="SSF46785">
    <property type="entry name" value="Winged helix' DNA-binding domain"/>
    <property type="match status" value="1"/>
</dbReference>
<dbReference type="GO" id="GO:0003677">
    <property type="term" value="F:DNA binding"/>
    <property type="evidence" value="ECO:0007669"/>
    <property type="project" value="UniProtKB-KW"/>
</dbReference>
<dbReference type="PRINTS" id="PR00039">
    <property type="entry name" value="HTHLYSR"/>
</dbReference>
<comment type="caution">
    <text evidence="6">The sequence shown here is derived from an EMBL/GenBank/DDBJ whole genome shotgun (WGS) entry which is preliminary data.</text>
</comment>
<dbReference type="GO" id="GO:0032993">
    <property type="term" value="C:protein-DNA complex"/>
    <property type="evidence" value="ECO:0007669"/>
    <property type="project" value="TreeGrafter"/>
</dbReference>